<reference evidence="2" key="1">
    <citation type="journal article" date="2009" name="PLoS Genet.">
        <title>Sequencing, mapping, and analysis of 27,455 maize full-length cDNAs.</title>
        <authorList>
            <person name="Soderlund C."/>
            <person name="Descour A."/>
            <person name="Kudrna D."/>
            <person name="Bomhoff M."/>
            <person name="Boyd L."/>
            <person name="Currie J."/>
            <person name="Angelova A."/>
            <person name="Collura K."/>
            <person name="Wissotski M."/>
            <person name="Ashley E."/>
            <person name="Morrow D."/>
            <person name="Fernandes J."/>
            <person name="Walbot V."/>
            <person name="Yu Y."/>
        </authorList>
    </citation>
    <scope>NUCLEOTIDE SEQUENCE</scope>
    <source>
        <strain evidence="2">B73</strain>
    </source>
</reference>
<organism evidence="2">
    <name type="scientific">Zea mays</name>
    <name type="common">Maize</name>
    <dbReference type="NCBI Taxonomy" id="4577"/>
    <lineage>
        <taxon>Eukaryota</taxon>
        <taxon>Viridiplantae</taxon>
        <taxon>Streptophyta</taxon>
        <taxon>Embryophyta</taxon>
        <taxon>Tracheophyta</taxon>
        <taxon>Spermatophyta</taxon>
        <taxon>Magnoliopsida</taxon>
        <taxon>Liliopsida</taxon>
        <taxon>Poales</taxon>
        <taxon>Poaceae</taxon>
        <taxon>PACMAD clade</taxon>
        <taxon>Panicoideae</taxon>
        <taxon>Andropogonodae</taxon>
        <taxon>Andropogoneae</taxon>
        <taxon>Tripsacinae</taxon>
        <taxon>Zea</taxon>
    </lineage>
</organism>
<dbReference type="EMBL" id="BT061828">
    <property type="protein sequence ID" value="ACN26525.1"/>
    <property type="molecule type" value="mRNA"/>
</dbReference>
<feature type="compositionally biased region" description="Polar residues" evidence="1">
    <location>
        <begin position="21"/>
        <end position="31"/>
    </location>
</feature>
<dbReference type="AlphaFoldDB" id="C0HHM2"/>
<evidence type="ECO:0000313" key="2">
    <source>
        <dbReference type="EMBL" id="ACN26525.1"/>
    </source>
</evidence>
<name>C0HHM2_MAIZE</name>
<accession>C0HHM2</accession>
<feature type="compositionally biased region" description="Low complexity" evidence="1">
    <location>
        <begin position="32"/>
        <end position="57"/>
    </location>
</feature>
<proteinExistence type="evidence at transcript level"/>
<feature type="region of interest" description="Disordered" evidence="1">
    <location>
        <begin position="1"/>
        <end position="63"/>
    </location>
</feature>
<sequence>MPSFSIGSTASSTPPREAATCVSTTRSSSAMPSRATRSAGSTSSAACASTASTPTPSLHVSSSTPWSMRRCTILPSPSPTTLPPAPSLQAYASRASVVAPASTMPLLSSTPCRLLMHPVARRLAASSPSSAAVDVLRRQASSLVSFHPVMCMVRGSMDSLVLASLMLR</sequence>
<protein>
    <submittedName>
        <fullName evidence="2">Uncharacterized protein</fullName>
    </submittedName>
</protein>
<feature type="compositionally biased region" description="Polar residues" evidence="1">
    <location>
        <begin position="1"/>
        <end position="14"/>
    </location>
</feature>
<evidence type="ECO:0000256" key="1">
    <source>
        <dbReference type="SAM" id="MobiDB-lite"/>
    </source>
</evidence>